<feature type="transmembrane region" description="Helical" evidence="7">
    <location>
        <begin position="22"/>
        <end position="51"/>
    </location>
</feature>
<evidence type="ECO:0000256" key="6">
    <source>
        <dbReference type="ARBA" id="ARBA00023136"/>
    </source>
</evidence>
<dbReference type="PANTHER" id="PTHR43227">
    <property type="entry name" value="BLL4140 PROTEIN"/>
    <property type="match status" value="1"/>
</dbReference>
<feature type="transmembrane region" description="Helical" evidence="7">
    <location>
        <begin position="83"/>
        <end position="108"/>
    </location>
</feature>
<gene>
    <name evidence="9" type="ORF">DFP98_13463</name>
</gene>
<dbReference type="Proteomes" id="UP000256977">
    <property type="component" value="Unassembled WGS sequence"/>
</dbReference>
<evidence type="ECO:0000256" key="1">
    <source>
        <dbReference type="ARBA" id="ARBA00004651"/>
    </source>
</evidence>
<evidence type="ECO:0000256" key="5">
    <source>
        <dbReference type="ARBA" id="ARBA00022989"/>
    </source>
</evidence>
<dbReference type="AlphaFoldDB" id="A0A3D9I935"/>
<feature type="domain" description="ABC transmembrane type-1" evidence="8">
    <location>
        <begin position="83"/>
        <end position="299"/>
    </location>
</feature>
<keyword evidence="3" id="KW-1003">Cell membrane</keyword>
<evidence type="ECO:0000256" key="7">
    <source>
        <dbReference type="RuleBase" id="RU363032"/>
    </source>
</evidence>
<dbReference type="CDD" id="cd06261">
    <property type="entry name" value="TM_PBP2"/>
    <property type="match status" value="1"/>
</dbReference>
<feature type="transmembrane region" description="Helical" evidence="7">
    <location>
        <begin position="129"/>
        <end position="153"/>
    </location>
</feature>
<evidence type="ECO:0000259" key="8">
    <source>
        <dbReference type="PROSITE" id="PS50928"/>
    </source>
</evidence>
<proteinExistence type="inferred from homology"/>
<keyword evidence="2 7" id="KW-0813">Transport</keyword>
<dbReference type="OrthoDB" id="2637002at2"/>
<accession>A0A3D9I935</accession>
<dbReference type="SUPFAM" id="SSF161098">
    <property type="entry name" value="MetI-like"/>
    <property type="match status" value="1"/>
</dbReference>
<dbReference type="Pfam" id="PF00528">
    <property type="entry name" value="BPD_transp_1"/>
    <property type="match status" value="1"/>
</dbReference>
<dbReference type="GO" id="GO:0055085">
    <property type="term" value="P:transmembrane transport"/>
    <property type="evidence" value="ECO:0007669"/>
    <property type="project" value="InterPro"/>
</dbReference>
<dbReference type="EMBL" id="QRDZ01000034">
    <property type="protein sequence ID" value="RED58221.1"/>
    <property type="molecule type" value="Genomic_DNA"/>
</dbReference>
<keyword evidence="4 7" id="KW-0812">Transmembrane</keyword>
<reference evidence="9 10" key="1">
    <citation type="submission" date="2018-07" db="EMBL/GenBank/DDBJ databases">
        <title>Genomic Encyclopedia of Type Strains, Phase III (KMG-III): the genomes of soil and plant-associated and newly described type strains.</title>
        <authorList>
            <person name="Whitman W."/>
        </authorList>
    </citation>
    <scope>NUCLEOTIDE SEQUENCE [LARGE SCALE GENOMIC DNA]</scope>
    <source>
        <strain evidence="9 10">CECT 7287</strain>
    </source>
</reference>
<keyword evidence="10" id="KW-1185">Reference proteome</keyword>
<sequence>MQAPITISPIPKPKPKITWRRLSLFLMILPLLVLVIAFSYVPLFGWVYAFFKYKPGIPLSETPFAGLEYFRLLFGANSEIGKVLINTLVMSFLNILSSPLPIVFAILLSELRGRRLKKFVQTVTTVPYFISWIIVFSLVFSIFSFEGIFNTLLTQLGWIKNPVNVLGNPDTAWYVQTAIVIWKNTGWSAIIYFAAIAGLDSQLFDAAKIDGAGRFRCIWHVTLPGLMPTFIVLLLLNVSNMLSNGFDQFFVFYNPLVADKLEVLDYYIYRVAFHGNDYPFATAVGMWKTLISIVLLFAVNQLAKKFRGQSII</sequence>
<comment type="subcellular location">
    <subcellularLocation>
        <location evidence="1 7">Cell membrane</location>
        <topology evidence="1 7">Multi-pass membrane protein</topology>
    </subcellularLocation>
</comment>
<dbReference type="InterPro" id="IPR035906">
    <property type="entry name" value="MetI-like_sf"/>
</dbReference>
<evidence type="ECO:0000313" key="10">
    <source>
        <dbReference type="Proteomes" id="UP000256977"/>
    </source>
</evidence>
<keyword evidence="5 7" id="KW-1133">Transmembrane helix</keyword>
<feature type="transmembrane region" description="Helical" evidence="7">
    <location>
        <begin position="278"/>
        <end position="299"/>
    </location>
</feature>
<dbReference type="InterPro" id="IPR050809">
    <property type="entry name" value="UgpAE/MalFG_permease"/>
</dbReference>
<comment type="caution">
    <text evidence="9">The sequence shown here is derived from an EMBL/GenBank/DDBJ whole genome shotgun (WGS) entry which is preliminary data.</text>
</comment>
<feature type="transmembrane region" description="Helical" evidence="7">
    <location>
        <begin position="217"/>
        <end position="236"/>
    </location>
</feature>
<organism evidence="9 10">
    <name type="scientific">Cohnella phaseoli</name>
    <dbReference type="NCBI Taxonomy" id="456490"/>
    <lineage>
        <taxon>Bacteria</taxon>
        <taxon>Bacillati</taxon>
        <taxon>Bacillota</taxon>
        <taxon>Bacilli</taxon>
        <taxon>Bacillales</taxon>
        <taxon>Paenibacillaceae</taxon>
        <taxon>Cohnella</taxon>
    </lineage>
</organism>
<feature type="transmembrane region" description="Helical" evidence="7">
    <location>
        <begin position="173"/>
        <end position="196"/>
    </location>
</feature>
<evidence type="ECO:0000313" key="9">
    <source>
        <dbReference type="EMBL" id="RED58221.1"/>
    </source>
</evidence>
<name>A0A3D9I935_9BACL</name>
<keyword evidence="6 7" id="KW-0472">Membrane</keyword>
<dbReference type="GO" id="GO:0005886">
    <property type="term" value="C:plasma membrane"/>
    <property type="evidence" value="ECO:0007669"/>
    <property type="project" value="UniProtKB-SubCell"/>
</dbReference>
<dbReference type="RefSeq" id="WP_116064586.1">
    <property type="nucleotide sequence ID" value="NZ_QRDZ01000034.1"/>
</dbReference>
<dbReference type="PANTHER" id="PTHR43227:SF11">
    <property type="entry name" value="BLL4140 PROTEIN"/>
    <property type="match status" value="1"/>
</dbReference>
<dbReference type="Gene3D" id="1.10.3720.10">
    <property type="entry name" value="MetI-like"/>
    <property type="match status" value="1"/>
</dbReference>
<protein>
    <submittedName>
        <fullName evidence="9">Putative aldouronate transport system permease protein</fullName>
    </submittedName>
</protein>
<dbReference type="PROSITE" id="PS50928">
    <property type="entry name" value="ABC_TM1"/>
    <property type="match status" value="1"/>
</dbReference>
<evidence type="ECO:0000256" key="4">
    <source>
        <dbReference type="ARBA" id="ARBA00022692"/>
    </source>
</evidence>
<dbReference type="InterPro" id="IPR000515">
    <property type="entry name" value="MetI-like"/>
</dbReference>
<evidence type="ECO:0000256" key="3">
    <source>
        <dbReference type="ARBA" id="ARBA00022475"/>
    </source>
</evidence>
<comment type="similarity">
    <text evidence="7">Belongs to the binding-protein-dependent transport system permease family.</text>
</comment>
<evidence type="ECO:0000256" key="2">
    <source>
        <dbReference type="ARBA" id="ARBA00022448"/>
    </source>
</evidence>